<evidence type="ECO:0000256" key="1">
    <source>
        <dbReference type="SAM" id="SignalP"/>
    </source>
</evidence>
<dbReference type="Proteomes" id="UP001296873">
    <property type="component" value="Unassembled WGS sequence"/>
</dbReference>
<dbReference type="EMBL" id="NRRL01000038">
    <property type="protein sequence ID" value="MBK1669114.1"/>
    <property type="molecule type" value="Genomic_DNA"/>
</dbReference>
<gene>
    <name evidence="2" type="ORF">CKO28_13830</name>
</gene>
<feature type="signal peptide" evidence="1">
    <location>
        <begin position="1"/>
        <end position="26"/>
    </location>
</feature>
<protein>
    <submittedName>
        <fullName evidence="2">Uncharacterized protein</fullName>
    </submittedName>
</protein>
<reference evidence="2 3" key="1">
    <citation type="journal article" date="2020" name="Microorganisms">
        <title>Osmotic Adaptation and Compatible Solute Biosynthesis of Phototrophic Bacteria as Revealed from Genome Analyses.</title>
        <authorList>
            <person name="Imhoff J.F."/>
            <person name="Rahn T."/>
            <person name="Kunzel S."/>
            <person name="Keller A."/>
            <person name="Neulinger S.C."/>
        </authorList>
    </citation>
    <scope>NUCLEOTIDE SEQUENCE [LARGE SCALE GENOMIC DNA]</scope>
    <source>
        <strain evidence="2 3">DSM 9895</strain>
    </source>
</reference>
<evidence type="ECO:0000313" key="3">
    <source>
        <dbReference type="Proteomes" id="UP001296873"/>
    </source>
</evidence>
<keyword evidence="3" id="KW-1185">Reference proteome</keyword>
<organism evidence="2 3">
    <name type="scientific">Rhodovibrio sodomensis</name>
    <dbReference type="NCBI Taxonomy" id="1088"/>
    <lineage>
        <taxon>Bacteria</taxon>
        <taxon>Pseudomonadati</taxon>
        <taxon>Pseudomonadota</taxon>
        <taxon>Alphaproteobacteria</taxon>
        <taxon>Rhodospirillales</taxon>
        <taxon>Rhodovibrionaceae</taxon>
        <taxon>Rhodovibrio</taxon>
    </lineage>
</organism>
<evidence type="ECO:0000313" key="2">
    <source>
        <dbReference type="EMBL" id="MBK1669114.1"/>
    </source>
</evidence>
<sequence length="156" mass="16942">MTMKTTLFAVAAVAFVAANLSNTAQAEPWECSANYFDAAPCLDHVRAYKDFVAINGLEVSYETAEMYEQSVTPEIKVVFGGKAINDRTIGSEHDVATLDKALDRLAYSPVQEITPNAPLHPRIAAAQGSNGEANTLVEAFGRTFEWDTGRSLLARK</sequence>
<name>A0ABS1DF65_9PROT</name>
<keyword evidence="1" id="KW-0732">Signal</keyword>
<proteinExistence type="predicted"/>
<feature type="chain" id="PRO_5046351114" evidence="1">
    <location>
        <begin position="27"/>
        <end position="156"/>
    </location>
</feature>
<dbReference type="RefSeq" id="WP_200341441.1">
    <property type="nucleotide sequence ID" value="NZ_NRRL01000038.1"/>
</dbReference>
<comment type="caution">
    <text evidence="2">The sequence shown here is derived from an EMBL/GenBank/DDBJ whole genome shotgun (WGS) entry which is preliminary data.</text>
</comment>
<accession>A0ABS1DF65</accession>